<dbReference type="AlphaFoldDB" id="A0A914CL17"/>
<evidence type="ECO:0000313" key="6">
    <source>
        <dbReference type="Proteomes" id="UP000887540"/>
    </source>
</evidence>
<dbReference type="InterPro" id="IPR050271">
    <property type="entry name" value="UDP-glycosyltransferase"/>
</dbReference>
<dbReference type="PANTHER" id="PTHR48043">
    <property type="entry name" value="EG:EG0003.4 PROTEIN-RELATED"/>
    <property type="match status" value="1"/>
</dbReference>
<evidence type="ECO:0000256" key="5">
    <source>
        <dbReference type="ARBA" id="ARBA00047475"/>
    </source>
</evidence>
<dbReference type="SUPFAM" id="SSF53756">
    <property type="entry name" value="UDP-Glycosyltransferase/glycogen phosphorylase"/>
    <property type="match status" value="2"/>
</dbReference>
<dbReference type="InterPro" id="IPR002213">
    <property type="entry name" value="UDP_glucos_trans"/>
</dbReference>
<keyword evidence="6" id="KW-1185">Reference proteome</keyword>
<evidence type="ECO:0000256" key="2">
    <source>
        <dbReference type="ARBA" id="ARBA00012544"/>
    </source>
</evidence>
<evidence type="ECO:0000256" key="1">
    <source>
        <dbReference type="ARBA" id="ARBA00009995"/>
    </source>
</evidence>
<dbReference type="PANTHER" id="PTHR48043:SF143">
    <property type="entry name" value="UDP-GLUCURONOSYLTRANSFERASE"/>
    <property type="match status" value="1"/>
</dbReference>
<evidence type="ECO:0000313" key="7">
    <source>
        <dbReference type="WBParaSite" id="ACRNAN_scaffold11967.g28037.t1"/>
    </source>
</evidence>
<dbReference type="EC" id="2.4.1.17" evidence="2"/>
<sequence>MDHMAWILGVPTPLSYVPIVGELSISDKPSYFERLWNIVQYVGDVYTYRQGIEDTTRIFREHYGDNFPDIEQIAKNSSITFVVADEILDFPRPILHNMVFIGGLGHENSRKELQEPYKSEMEKGKKGVVYFSLGSIVNTNFIPKEVKKNLFAAFESLSDYHFLVKIDQGDQESENMAKSIPNLFISQWAPQQDILAHPRLKAFATHGGYNSLIESARMGVPIITIPFFADQFRNGKLAERNGWGVTFEKKLLLHGYDEFLSVLKQILENSSYYEKAQRTKRLLYSKPFTPAEKLIKYTQTHLWVSSNSIMDHMAWILGVPTPLSYIPIVGELSISDKPSYFERLWNIVQFIGDVYTYRQGIEDTTRIFREHYGDNFPDIEQIAKNSPIAFVVADEILDFPRPILHNIVFIGGLGHENSQKELQEPYKSEMEKGKKGVIYFSLGSAVNTNFVPKEVKKNLFAAFESLSDYHFLVKIDQGDQESENMAKSIPNLFIFQWAPQQDILAHPRLKAFATHGNGTNLSEKAQQL</sequence>
<proteinExistence type="inferred from homology"/>
<protein>
    <recommendedName>
        <fullName evidence="2">glucuronosyltransferase</fullName>
        <ecNumber evidence="2">2.4.1.17</ecNumber>
    </recommendedName>
</protein>
<evidence type="ECO:0000256" key="3">
    <source>
        <dbReference type="ARBA" id="ARBA00022676"/>
    </source>
</evidence>
<reference evidence="7" key="1">
    <citation type="submission" date="2022-11" db="UniProtKB">
        <authorList>
            <consortium name="WormBaseParasite"/>
        </authorList>
    </citation>
    <scope>IDENTIFICATION</scope>
</reference>
<comment type="catalytic activity">
    <reaction evidence="5">
        <text>glucuronate acceptor + UDP-alpha-D-glucuronate = acceptor beta-D-glucuronoside + UDP + H(+)</text>
        <dbReference type="Rhea" id="RHEA:21032"/>
        <dbReference type="ChEBI" id="CHEBI:15378"/>
        <dbReference type="ChEBI" id="CHEBI:58052"/>
        <dbReference type="ChEBI" id="CHEBI:58223"/>
        <dbReference type="ChEBI" id="CHEBI:132367"/>
        <dbReference type="ChEBI" id="CHEBI:132368"/>
        <dbReference type="EC" id="2.4.1.17"/>
    </reaction>
</comment>
<name>A0A914CL17_9BILA</name>
<comment type="similarity">
    <text evidence="1">Belongs to the UDP-glycosyltransferase family.</text>
</comment>
<dbReference type="WBParaSite" id="ACRNAN_scaffold11967.g28037.t1">
    <property type="protein sequence ID" value="ACRNAN_scaffold11967.g28037.t1"/>
    <property type="gene ID" value="ACRNAN_scaffold11967.g28037"/>
</dbReference>
<dbReference type="GO" id="GO:0015020">
    <property type="term" value="F:glucuronosyltransferase activity"/>
    <property type="evidence" value="ECO:0007669"/>
    <property type="project" value="UniProtKB-EC"/>
</dbReference>
<dbReference type="Proteomes" id="UP000887540">
    <property type="component" value="Unplaced"/>
</dbReference>
<accession>A0A914CL17</accession>
<keyword evidence="3" id="KW-0328">Glycosyltransferase</keyword>
<dbReference type="FunFam" id="3.40.50.2000:FF:000021">
    <property type="entry name" value="UDP-glucuronosyltransferase"/>
    <property type="match status" value="1"/>
</dbReference>
<dbReference type="CDD" id="cd03784">
    <property type="entry name" value="GT1_Gtf-like"/>
    <property type="match status" value="1"/>
</dbReference>
<dbReference type="Gene3D" id="3.40.50.2000">
    <property type="entry name" value="Glycogen Phosphorylase B"/>
    <property type="match status" value="2"/>
</dbReference>
<keyword evidence="4" id="KW-0808">Transferase</keyword>
<organism evidence="6 7">
    <name type="scientific">Acrobeloides nanus</name>
    <dbReference type="NCBI Taxonomy" id="290746"/>
    <lineage>
        <taxon>Eukaryota</taxon>
        <taxon>Metazoa</taxon>
        <taxon>Ecdysozoa</taxon>
        <taxon>Nematoda</taxon>
        <taxon>Chromadorea</taxon>
        <taxon>Rhabditida</taxon>
        <taxon>Tylenchina</taxon>
        <taxon>Cephalobomorpha</taxon>
        <taxon>Cephaloboidea</taxon>
        <taxon>Cephalobidae</taxon>
        <taxon>Acrobeloides</taxon>
    </lineage>
</organism>
<evidence type="ECO:0000256" key="4">
    <source>
        <dbReference type="ARBA" id="ARBA00022679"/>
    </source>
</evidence>
<dbReference type="Pfam" id="PF00201">
    <property type="entry name" value="UDPGT"/>
    <property type="match status" value="1"/>
</dbReference>